<evidence type="ECO:0000256" key="2">
    <source>
        <dbReference type="ARBA" id="ARBA00007809"/>
    </source>
</evidence>
<accession>A0A8J5T5G1</accession>
<dbReference type="AlphaFoldDB" id="A0A8J5T5G1"/>
<dbReference type="Pfam" id="PF03083">
    <property type="entry name" value="MtN3_slv"/>
    <property type="match status" value="2"/>
</dbReference>
<reference evidence="13" key="2">
    <citation type="submission" date="2021-02" db="EMBL/GenBank/DDBJ databases">
        <authorList>
            <person name="Kimball J.A."/>
            <person name="Haas M.W."/>
            <person name="Macchietto M."/>
            <person name="Kono T."/>
            <person name="Duquette J."/>
            <person name="Shao M."/>
        </authorList>
    </citation>
    <scope>NUCLEOTIDE SEQUENCE</scope>
    <source>
        <tissue evidence="13">Fresh leaf tissue</tissue>
    </source>
</reference>
<gene>
    <name evidence="13" type="ORF">GUJ93_ZPchr0005g16053</name>
</gene>
<dbReference type="InterPro" id="IPR004316">
    <property type="entry name" value="SWEET_rpt"/>
</dbReference>
<protein>
    <recommendedName>
        <fullName evidence="15">Bidirectional sugar transporter SWEET</fullName>
    </recommendedName>
</protein>
<comment type="subcellular location">
    <subcellularLocation>
        <location evidence="1">Cell membrane</location>
        <topology evidence="1">Multi-pass membrane protein</topology>
    </subcellularLocation>
</comment>
<dbReference type="OrthoDB" id="409725at2759"/>
<evidence type="ECO:0000256" key="11">
    <source>
        <dbReference type="SAM" id="MobiDB-lite"/>
    </source>
</evidence>
<feature type="region of interest" description="Disordered" evidence="11">
    <location>
        <begin position="9"/>
        <end position="31"/>
    </location>
</feature>
<keyword evidence="5" id="KW-0762">Sugar transport</keyword>
<comment type="similarity">
    <text evidence="2">Belongs to the SWEET sugar transporter family.</text>
</comment>
<comment type="subunit">
    <text evidence="10">Forms homooligomers and/or heterooligomers.</text>
</comment>
<evidence type="ECO:0000256" key="3">
    <source>
        <dbReference type="ARBA" id="ARBA00022448"/>
    </source>
</evidence>
<dbReference type="InterPro" id="IPR047664">
    <property type="entry name" value="SWEET"/>
</dbReference>
<evidence type="ECO:0000256" key="5">
    <source>
        <dbReference type="ARBA" id="ARBA00022597"/>
    </source>
</evidence>
<evidence type="ECO:0000256" key="1">
    <source>
        <dbReference type="ARBA" id="ARBA00004651"/>
    </source>
</evidence>
<comment type="caution">
    <text evidence="13">The sequence shown here is derived from an EMBL/GenBank/DDBJ whole genome shotgun (WGS) entry which is preliminary data.</text>
</comment>
<evidence type="ECO:0000256" key="6">
    <source>
        <dbReference type="ARBA" id="ARBA00022692"/>
    </source>
</evidence>
<evidence type="ECO:0008006" key="15">
    <source>
        <dbReference type="Google" id="ProtNLM"/>
    </source>
</evidence>
<reference evidence="13" key="1">
    <citation type="journal article" date="2021" name="bioRxiv">
        <title>Whole Genome Assembly and Annotation of Northern Wild Rice, Zizania palustris L., Supports a Whole Genome Duplication in the Zizania Genus.</title>
        <authorList>
            <person name="Haas M."/>
            <person name="Kono T."/>
            <person name="Macchietto M."/>
            <person name="Millas R."/>
            <person name="McGilp L."/>
            <person name="Shao M."/>
            <person name="Duquette J."/>
            <person name="Hirsch C.N."/>
            <person name="Kimball J."/>
        </authorList>
    </citation>
    <scope>NUCLEOTIDE SEQUENCE</scope>
    <source>
        <tissue evidence="13">Fresh leaf tissue</tissue>
    </source>
</reference>
<evidence type="ECO:0000256" key="8">
    <source>
        <dbReference type="ARBA" id="ARBA00022989"/>
    </source>
</evidence>
<evidence type="ECO:0000313" key="14">
    <source>
        <dbReference type="Proteomes" id="UP000729402"/>
    </source>
</evidence>
<dbReference type="GO" id="GO:0051119">
    <property type="term" value="F:sugar transmembrane transporter activity"/>
    <property type="evidence" value="ECO:0007669"/>
    <property type="project" value="InterPro"/>
</dbReference>
<organism evidence="13 14">
    <name type="scientific">Zizania palustris</name>
    <name type="common">Northern wild rice</name>
    <dbReference type="NCBI Taxonomy" id="103762"/>
    <lineage>
        <taxon>Eukaryota</taxon>
        <taxon>Viridiplantae</taxon>
        <taxon>Streptophyta</taxon>
        <taxon>Embryophyta</taxon>
        <taxon>Tracheophyta</taxon>
        <taxon>Spermatophyta</taxon>
        <taxon>Magnoliopsida</taxon>
        <taxon>Liliopsida</taxon>
        <taxon>Poales</taxon>
        <taxon>Poaceae</taxon>
        <taxon>BOP clade</taxon>
        <taxon>Oryzoideae</taxon>
        <taxon>Oryzeae</taxon>
        <taxon>Zizaniinae</taxon>
        <taxon>Zizania</taxon>
    </lineage>
</organism>
<feature type="compositionally biased region" description="Basic and acidic residues" evidence="11">
    <location>
        <begin position="110"/>
        <end position="145"/>
    </location>
</feature>
<dbReference type="GO" id="GO:0005886">
    <property type="term" value="C:plasma membrane"/>
    <property type="evidence" value="ECO:0007669"/>
    <property type="project" value="UniProtKB-SubCell"/>
</dbReference>
<feature type="transmembrane region" description="Helical" evidence="12">
    <location>
        <begin position="265"/>
        <end position="285"/>
    </location>
</feature>
<evidence type="ECO:0000256" key="7">
    <source>
        <dbReference type="ARBA" id="ARBA00022737"/>
    </source>
</evidence>
<feature type="transmembrane region" description="Helical" evidence="12">
    <location>
        <begin position="170"/>
        <end position="194"/>
    </location>
</feature>
<evidence type="ECO:0000256" key="10">
    <source>
        <dbReference type="ARBA" id="ARBA00038715"/>
    </source>
</evidence>
<feature type="transmembrane region" description="Helical" evidence="12">
    <location>
        <begin position="206"/>
        <end position="224"/>
    </location>
</feature>
<evidence type="ECO:0000256" key="9">
    <source>
        <dbReference type="ARBA" id="ARBA00023136"/>
    </source>
</evidence>
<feature type="transmembrane region" description="Helical" evidence="12">
    <location>
        <begin position="324"/>
        <end position="346"/>
    </location>
</feature>
<keyword evidence="8 12" id="KW-1133">Transmembrane helix</keyword>
<keyword evidence="6 12" id="KW-0812">Transmembrane</keyword>
<evidence type="ECO:0000313" key="13">
    <source>
        <dbReference type="EMBL" id="KAG8069129.1"/>
    </source>
</evidence>
<dbReference type="FunFam" id="1.20.1280.290:FF:000001">
    <property type="entry name" value="Bidirectional sugar transporter SWEET"/>
    <property type="match status" value="1"/>
</dbReference>
<keyword evidence="4" id="KW-1003">Cell membrane</keyword>
<keyword evidence="14" id="KW-1185">Reference proteome</keyword>
<dbReference type="FunFam" id="1.20.1280.290:FF:000002">
    <property type="entry name" value="Bidirectional sugar transporter SWEET"/>
    <property type="match status" value="1"/>
</dbReference>
<feature type="region of interest" description="Disordered" evidence="11">
    <location>
        <begin position="107"/>
        <end position="146"/>
    </location>
</feature>
<feature type="transmembrane region" description="Helical" evidence="12">
    <location>
        <begin position="291"/>
        <end position="312"/>
    </location>
</feature>
<dbReference type="EMBL" id="JAAALK010000284">
    <property type="protein sequence ID" value="KAG8069129.1"/>
    <property type="molecule type" value="Genomic_DNA"/>
</dbReference>
<keyword evidence="7" id="KW-0677">Repeat</keyword>
<name>A0A8J5T5G1_ZIZPA</name>
<dbReference type="Proteomes" id="UP000729402">
    <property type="component" value="Unassembled WGS sequence"/>
</dbReference>
<dbReference type="PANTHER" id="PTHR10791:SF68">
    <property type="entry name" value="BIDIRECTIONAL SUGAR TRANSPORTER SWEET5"/>
    <property type="match status" value="1"/>
</dbReference>
<dbReference type="PANTHER" id="PTHR10791">
    <property type="entry name" value="RAG1-ACTIVATING PROTEIN 1"/>
    <property type="match status" value="1"/>
</dbReference>
<proteinExistence type="inferred from homology"/>
<evidence type="ECO:0000256" key="4">
    <source>
        <dbReference type="ARBA" id="ARBA00022475"/>
    </source>
</evidence>
<feature type="transmembrane region" description="Helical" evidence="12">
    <location>
        <begin position="352"/>
        <end position="373"/>
    </location>
</feature>
<keyword evidence="9 12" id="KW-0472">Membrane</keyword>
<feature type="transmembrane region" description="Helical" evidence="12">
    <location>
        <begin position="230"/>
        <end position="253"/>
    </location>
</feature>
<evidence type="ECO:0000256" key="12">
    <source>
        <dbReference type="SAM" id="Phobius"/>
    </source>
</evidence>
<keyword evidence="3" id="KW-0813">Transport</keyword>
<sequence length="421" mass="45943">MDPTVAVARAKGVAVDDDGSPEAKPNLSSKEARRRSAFARGWLCWRGVSAMRGGAFIGVADGGYGRVIGGNREGSFPSPVRFPNLRIYCHFHESAWAKDGMEAVAIGEGDPGRSDEIRRPAARETERDRREEGRGRSPSMEKTDLTARSSAISSYHPANKMVNPDAVRDVVGIIGNFISLGLFLSPVPTFVKIVKKKDVEEFVADPYLATFLNCALWVLYGMPFVHPNSILVVTINGTGLAIELVYLAIFFAYAPRPKRVEMLAVLFLQIVFVASVAAGVLLGTHDYDQRSLIVGCICVFFGTLMYAAPLTIMKQVITTKSVEYMPFTLSLVGFMNGICWTIYALIRFDIFIMIPNCMGTLLGAAQLILYFCYYGSTPKVGDENSLELPTTTTAVKNDDSALDLPTTTTTVKNDDSALEAV</sequence>